<dbReference type="PANTHER" id="PTHR15454:SF69">
    <property type="entry name" value="SERINE_THREONINE-PROTEIN KINASE 11-INTERACTING PROTEIN"/>
    <property type="match status" value="1"/>
</dbReference>
<evidence type="ECO:0000256" key="5">
    <source>
        <dbReference type="SAM" id="MobiDB-lite"/>
    </source>
</evidence>
<dbReference type="InterPro" id="IPR057288">
    <property type="entry name" value="PH_PLEKHM2"/>
</dbReference>
<evidence type="ECO:0000259" key="6">
    <source>
        <dbReference type="Pfam" id="PF23142"/>
    </source>
</evidence>
<dbReference type="Pfam" id="PF25624">
    <property type="entry name" value="PH_S11IP_C"/>
    <property type="match status" value="1"/>
</dbReference>
<dbReference type="Pfam" id="PF23142">
    <property type="entry name" value="PH_PLEKHM2"/>
    <property type="match status" value="1"/>
</dbReference>
<sequence>MDAESSWGLNSLQRLKALCHMLRDNADNILSGTMGITITSRTLYELNEAVDNLQDGLSPPHLAAEVRGQGGGRGSELEEWNYHLQLVLDIVSMAPVLVLYKGKDNGIGPKVQSNSAPAVQPVRLGYFTSLSHLEISYLPIQTIQDLLKMRERLETLVVVNCFSNNFRLQDVLEMCDQEVSVPMQWSTLKTLCLRCNNLVELDGSLRLCPRLEMLDLSRNRLVTTEAYLGYLMELRYVDLSYNDLTLMPAFSATAKKKLRVLLLAGNRLINLSGVEEMTSLEELDVSENLISSHKSLLPVRALHRLDKLNMGDCPASTRKDHRLLALQHISTVSLSRKFSLDGEKVTHKEIQNSRAILNNLEHHVSRRHHHIHIPSTLRRVVDYTDGSSHMGRGQEGDGATSEDLAINIVSVQKKKGRKKGKARMMDIPDMNTSTGGELSSKEVTPSTTPKTPSRMEALAQMRRLEIQSKRAEMEHFRRCYGDNWLQAVEDQAVMPRPASMANTMNLATEEASEKIDSLKKSASAVEKFGFSGRQDVTTSVDVHVSGRSVEADGVRQSESPSRVGATGKENSCASKAFDKESMFLSSGSGAEDGGVNDVSSRDSSRIERNGDLDVSRRTEVTLLSDDGETTVTREGGSREREVSSAMTDSVHDSLVEPEDQSEPFIVTLPDTGDHLLVTVSPRYLLEKNINGIIQDKLDLQSLEAVRVEVEEAKDMSGVKDTDEVDNLDIKEVRINLDFSYVRKDRRCRVYVMEDFFTAQHFSDLVQPFLDAKVEAAMKKLQVQHQCLKCNNEFTRGEAHTTVQIDTIPHKGSSNLRERLVLLCPKCKSDHVVQLEAATEPTNTITPSSPPSEDMRPNSLSRGQSFDQMMASQPPKAHSTPLKLQSNSCDMQTASSPHRKGSKPSSFRSLFASDDQDLKQKGDGPNPNSVSAAKLSETALAKQEGDIATRGRQRSNAFYDQPLPGESRQRSNAVSSQGKFLERRTERSSGSVLSYSSDKERTRSSASNSVTSVDTTDYAQLATFGALNNLHLALSSSNSSEVTAREVVSSVDSDITVLNKRESVASVVVLSNTLSANDVCRTDSLSGDGDECQSKPLSETSGGESNINSLDHSPRESRKLTPVPQEAESSEATPLGSPLSSSICSSMVSSVYYNSLQPNTSTSSVYVTASDHSLTANDSASKTDFTQDEDVENEMSIYDQGEATLRRSTHKESISSEVEVLAVEEDLTVTQEEDLQLHDAEEDGSQVFSTATASDGETATTPTPAADLGQDTETPVAEGEDSPTVESGGYEFGRLDHRLALYLMMTVFENDEEFQFKVKSCVCQYMMPDEYQALVVITTLKLYILRVNTEDISVELSEALTLMEAQPHAELMRVDVGLGNQTLRLEYSSDCSSYTLVLRDAEKLEAVKELFSDHLQSYAMETGVPTSAVFNEDADQQTLDNLSSNVLTRDGQAAFLRLYILGFIVRGHSTRHPMAFVVSTSEICLVKTNHQWPSPTLQAPVTVDTVGKQFTVLERQKINNIATVEVHDDDHRKLRITFFNETSGDETQWLVTMEAEKGVISLIEAVRGPWEEAFDVEMDVEFTSFEMSL</sequence>
<feature type="domain" description="Serine/threonine-protein kinase 11-interacting protein PH" evidence="7">
    <location>
        <begin position="659"/>
        <end position="769"/>
    </location>
</feature>
<evidence type="ECO:0008006" key="11">
    <source>
        <dbReference type="Google" id="ProtNLM"/>
    </source>
</evidence>
<feature type="compositionally biased region" description="Polar residues" evidence="5">
    <location>
        <begin position="1249"/>
        <end position="1262"/>
    </location>
</feature>
<dbReference type="Pfam" id="PF25357">
    <property type="entry name" value="PH_S11IP"/>
    <property type="match status" value="1"/>
</dbReference>
<feature type="compositionally biased region" description="Polar residues" evidence="5">
    <location>
        <begin position="1094"/>
        <end position="1110"/>
    </location>
</feature>
<feature type="region of interest" description="Disordered" evidence="5">
    <location>
        <begin position="1081"/>
        <end position="1139"/>
    </location>
</feature>
<accession>A0AAN9AT42</accession>
<dbReference type="Gene3D" id="3.80.10.10">
    <property type="entry name" value="Ribonuclease Inhibitor"/>
    <property type="match status" value="2"/>
</dbReference>
<dbReference type="PANTHER" id="PTHR15454">
    <property type="entry name" value="NISCHARIN RELATED"/>
    <property type="match status" value="1"/>
</dbReference>
<dbReference type="InterPro" id="IPR032675">
    <property type="entry name" value="LRR_dom_sf"/>
</dbReference>
<evidence type="ECO:0000259" key="7">
    <source>
        <dbReference type="Pfam" id="PF25357"/>
    </source>
</evidence>
<feature type="region of interest" description="Disordered" evidence="5">
    <location>
        <begin position="415"/>
        <end position="453"/>
    </location>
</feature>
<feature type="domain" description="STK11-interacting protein C-terminal PH" evidence="8">
    <location>
        <begin position="1451"/>
        <end position="1579"/>
    </location>
</feature>
<feature type="region of interest" description="Disordered" evidence="5">
    <location>
        <begin position="1249"/>
        <end position="1288"/>
    </location>
</feature>
<evidence type="ECO:0000256" key="1">
    <source>
        <dbReference type="ARBA" id="ARBA00004496"/>
    </source>
</evidence>
<feature type="compositionally biased region" description="Polar residues" evidence="5">
    <location>
        <begin position="430"/>
        <end position="451"/>
    </location>
</feature>
<keyword evidence="2" id="KW-0963">Cytoplasm</keyword>
<gene>
    <name evidence="9" type="ORF">V1264_008227</name>
</gene>
<keyword evidence="10" id="KW-1185">Reference proteome</keyword>
<feature type="compositionally biased region" description="Polar residues" evidence="5">
    <location>
        <begin position="857"/>
        <end position="870"/>
    </location>
</feature>
<feature type="region of interest" description="Disordered" evidence="5">
    <location>
        <begin position="584"/>
        <end position="658"/>
    </location>
</feature>
<keyword evidence="3" id="KW-0433">Leucine-rich repeat</keyword>
<evidence type="ECO:0000256" key="4">
    <source>
        <dbReference type="ARBA" id="ARBA00022737"/>
    </source>
</evidence>
<dbReference type="GO" id="GO:0005737">
    <property type="term" value="C:cytoplasm"/>
    <property type="evidence" value="ECO:0007669"/>
    <property type="project" value="UniProtKB-SubCell"/>
</dbReference>
<evidence type="ECO:0000313" key="10">
    <source>
        <dbReference type="Proteomes" id="UP001374579"/>
    </source>
</evidence>
<dbReference type="InterPro" id="IPR057292">
    <property type="entry name" value="PH_S11IP"/>
</dbReference>
<feature type="region of interest" description="Disordered" evidence="5">
    <location>
        <begin position="837"/>
        <end position="908"/>
    </location>
</feature>
<protein>
    <recommendedName>
        <fullName evidence="11">Serine/threonine-protein kinase 11-interacting protein</fullName>
    </recommendedName>
</protein>
<feature type="domain" description="PLEKHM2 PH" evidence="6">
    <location>
        <begin position="1293"/>
        <end position="1408"/>
    </location>
</feature>
<feature type="region of interest" description="Disordered" evidence="5">
    <location>
        <begin position="547"/>
        <end position="570"/>
    </location>
</feature>
<comment type="caution">
    <text evidence="9">The sequence shown here is derived from an EMBL/GenBank/DDBJ whole genome shotgun (WGS) entry which is preliminary data.</text>
</comment>
<comment type="subcellular location">
    <subcellularLocation>
        <location evidence="1">Cytoplasm</location>
    </subcellularLocation>
</comment>
<dbReference type="PROSITE" id="PS51450">
    <property type="entry name" value="LRR"/>
    <property type="match status" value="1"/>
</dbReference>
<feature type="compositionally biased region" description="Basic and acidic residues" evidence="5">
    <location>
        <begin position="599"/>
        <end position="619"/>
    </location>
</feature>
<dbReference type="Proteomes" id="UP001374579">
    <property type="component" value="Unassembled WGS sequence"/>
</dbReference>
<feature type="compositionally biased region" description="Polar residues" evidence="5">
    <location>
        <begin position="881"/>
        <end position="895"/>
    </location>
</feature>
<dbReference type="InterPro" id="IPR001611">
    <property type="entry name" value="Leu-rich_rpt"/>
</dbReference>
<evidence type="ECO:0000256" key="3">
    <source>
        <dbReference type="ARBA" id="ARBA00022614"/>
    </source>
</evidence>
<dbReference type="SUPFAM" id="SSF52058">
    <property type="entry name" value="L domain-like"/>
    <property type="match status" value="1"/>
</dbReference>
<evidence type="ECO:0000256" key="2">
    <source>
        <dbReference type="ARBA" id="ARBA00022490"/>
    </source>
</evidence>
<dbReference type="EMBL" id="JBAMIC010000021">
    <property type="protein sequence ID" value="KAK7092489.1"/>
    <property type="molecule type" value="Genomic_DNA"/>
</dbReference>
<feature type="region of interest" description="Disordered" evidence="5">
    <location>
        <begin position="942"/>
        <end position="1011"/>
    </location>
</feature>
<evidence type="ECO:0000313" key="9">
    <source>
        <dbReference type="EMBL" id="KAK7092489.1"/>
    </source>
</evidence>
<keyword evidence="4" id="KW-0677">Repeat</keyword>
<dbReference type="InterPro" id="IPR057676">
    <property type="entry name" value="PH_S11IP_C"/>
</dbReference>
<proteinExistence type="predicted"/>
<reference evidence="9 10" key="1">
    <citation type="submission" date="2024-02" db="EMBL/GenBank/DDBJ databases">
        <title>Chromosome-scale genome assembly of the rough periwinkle Littorina saxatilis.</title>
        <authorList>
            <person name="De Jode A."/>
            <person name="Faria R."/>
            <person name="Formenti G."/>
            <person name="Sims Y."/>
            <person name="Smith T.P."/>
            <person name="Tracey A."/>
            <person name="Wood J.M.D."/>
            <person name="Zagrodzka Z.B."/>
            <person name="Johannesson K."/>
            <person name="Butlin R.K."/>
            <person name="Leder E.H."/>
        </authorList>
    </citation>
    <scope>NUCLEOTIDE SEQUENCE [LARGE SCALE GENOMIC DNA]</scope>
    <source>
        <strain evidence="9">Snail1</strain>
        <tissue evidence="9">Muscle</tissue>
    </source>
</reference>
<organism evidence="9 10">
    <name type="scientific">Littorina saxatilis</name>
    <dbReference type="NCBI Taxonomy" id="31220"/>
    <lineage>
        <taxon>Eukaryota</taxon>
        <taxon>Metazoa</taxon>
        <taxon>Spiralia</taxon>
        <taxon>Lophotrochozoa</taxon>
        <taxon>Mollusca</taxon>
        <taxon>Gastropoda</taxon>
        <taxon>Caenogastropoda</taxon>
        <taxon>Littorinimorpha</taxon>
        <taxon>Littorinoidea</taxon>
        <taxon>Littorinidae</taxon>
        <taxon>Littorina</taxon>
    </lineage>
</organism>
<name>A0AAN9AT42_9CAEN</name>
<evidence type="ECO:0000259" key="8">
    <source>
        <dbReference type="Pfam" id="PF25624"/>
    </source>
</evidence>